<reference evidence="1 2" key="1">
    <citation type="submission" date="2015-04" db="EMBL/GenBank/DDBJ databases">
        <authorList>
            <person name="Syromyatnikov M.Y."/>
            <person name="Popov V.N."/>
        </authorList>
    </citation>
    <scope>NUCLEOTIDE SEQUENCE [LARGE SCALE GENOMIC DNA]</scope>
</reference>
<gene>
    <name evidence="1" type="ORF">CLUMA_CG007097</name>
</gene>
<sequence>MKLSLRIGQLNLFDWGHHCVIVFQEKIFSELSLLGIGKELKRLMVFSSHQLINLQQNSSLL</sequence>
<keyword evidence="2" id="KW-1185">Reference proteome</keyword>
<dbReference type="AlphaFoldDB" id="A0A1J1I1U9"/>
<protein>
    <submittedName>
        <fullName evidence="1">CLUMA_CG007097, isoform A</fullName>
    </submittedName>
</protein>
<name>A0A1J1I1U9_9DIPT</name>
<evidence type="ECO:0000313" key="1">
    <source>
        <dbReference type="EMBL" id="CRK93564.1"/>
    </source>
</evidence>
<dbReference type="Proteomes" id="UP000183832">
    <property type="component" value="Unassembled WGS sequence"/>
</dbReference>
<organism evidence="1 2">
    <name type="scientific">Clunio marinus</name>
    <dbReference type="NCBI Taxonomy" id="568069"/>
    <lineage>
        <taxon>Eukaryota</taxon>
        <taxon>Metazoa</taxon>
        <taxon>Ecdysozoa</taxon>
        <taxon>Arthropoda</taxon>
        <taxon>Hexapoda</taxon>
        <taxon>Insecta</taxon>
        <taxon>Pterygota</taxon>
        <taxon>Neoptera</taxon>
        <taxon>Endopterygota</taxon>
        <taxon>Diptera</taxon>
        <taxon>Nematocera</taxon>
        <taxon>Chironomoidea</taxon>
        <taxon>Chironomidae</taxon>
        <taxon>Clunio</taxon>
    </lineage>
</organism>
<accession>A0A1J1I1U9</accession>
<dbReference type="EMBL" id="CVRI01000037">
    <property type="protein sequence ID" value="CRK93564.1"/>
    <property type="molecule type" value="Genomic_DNA"/>
</dbReference>
<proteinExistence type="predicted"/>
<evidence type="ECO:0000313" key="2">
    <source>
        <dbReference type="Proteomes" id="UP000183832"/>
    </source>
</evidence>